<dbReference type="InterPro" id="IPR023631">
    <property type="entry name" value="Amidase_dom"/>
</dbReference>
<feature type="domain" description="Amidase" evidence="2">
    <location>
        <begin position="348"/>
        <end position="435"/>
    </location>
</feature>
<dbReference type="Gene3D" id="3.90.1300.10">
    <property type="entry name" value="Amidase signature (AS) domain"/>
    <property type="match status" value="1"/>
</dbReference>
<dbReference type="InterPro" id="IPR020556">
    <property type="entry name" value="Amidase_CS"/>
</dbReference>
<organism evidence="3 4">
    <name type="scientific">Pseudonocardia aurantiaca</name>
    <dbReference type="NCBI Taxonomy" id="75290"/>
    <lineage>
        <taxon>Bacteria</taxon>
        <taxon>Bacillati</taxon>
        <taxon>Actinomycetota</taxon>
        <taxon>Actinomycetes</taxon>
        <taxon>Pseudonocardiales</taxon>
        <taxon>Pseudonocardiaceae</taxon>
        <taxon>Pseudonocardia</taxon>
    </lineage>
</organism>
<comment type="similarity">
    <text evidence="1">Belongs to the amidase family.</text>
</comment>
<comment type="caution">
    <text evidence="3">The sequence shown here is derived from an EMBL/GenBank/DDBJ whole genome shotgun (WGS) entry which is preliminary data.</text>
</comment>
<name>A0ABW4FPT2_9PSEU</name>
<evidence type="ECO:0000313" key="4">
    <source>
        <dbReference type="Proteomes" id="UP001597145"/>
    </source>
</evidence>
<evidence type="ECO:0000256" key="1">
    <source>
        <dbReference type="ARBA" id="ARBA00009199"/>
    </source>
</evidence>
<dbReference type="InterPro" id="IPR000120">
    <property type="entry name" value="Amidase"/>
</dbReference>
<dbReference type="InterPro" id="IPR036928">
    <property type="entry name" value="AS_sf"/>
</dbReference>
<dbReference type="PANTHER" id="PTHR11895">
    <property type="entry name" value="TRANSAMIDASE"/>
    <property type="match status" value="1"/>
</dbReference>
<dbReference type="Proteomes" id="UP001597145">
    <property type="component" value="Unassembled WGS sequence"/>
</dbReference>
<evidence type="ECO:0000313" key="3">
    <source>
        <dbReference type="EMBL" id="MFD1532459.1"/>
    </source>
</evidence>
<dbReference type="Pfam" id="PF01425">
    <property type="entry name" value="Amidase"/>
    <property type="match status" value="2"/>
</dbReference>
<accession>A0ABW4FPT2</accession>
<keyword evidence="4" id="KW-1185">Reference proteome</keyword>
<dbReference type="RefSeq" id="WP_343986439.1">
    <property type="nucleotide sequence ID" value="NZ_BAAAJG010000027.1"/>
</dbReference>
<protein>
    <submittedName>
        <fullName evidence="3">Amidase</fullName>
    </submittedName>
</protein>
<evidence type="ECO:0000259" key="2">
    <source>
        <dbReference type="Pfam" id="PF01425"/>
    </source>
</evidence>
<gene>
    <name evidence="3" type="ORF">ACFSCY_23830</name>
</gene>
<dbReference type="EMBL" id="JBHUCP010000018">
    <property type="protein sequence ID" value="MFD1532459.1"/>
    <property type="molecule type" value="Genomic_DNA"/>
</dbReference>
<reference evidence="4" key="1">
    <citation type="journal article" date="2019" name="Int. J. Syst. Evol. Microbiol.">
        <title>The Global Catalogue of Microorganisms (GCM) 10K type strain sequencing project: providing services to taxonomists for standard genome sequencing and annotation.</title>
        <authorList>
            <consortium name="The Broad Institute Genomics Platform"/>
            <consortium name="The Broad Institute Genome Sequencing Center for Infectious Disease"/>
            <person name="Wu L."/>
            <person name="Ma J."/>
        </authorList>
    </citation>
    <scope>NUCLEOTIDE SEQUENCE [LARGE SCALE GENOMIC DNA]</scope>
    <source>
        <strain evidence="4">JCM 12165</strain>
    </source>
</reference>
<sequence>MDRLDLTALSAAEIGSRVRDGRSTAVDVARAHLARIAEREPVIGAFQEHDPGRVLAEAGGVDSRPDRFALPLAGVPVAVKDNVDVAGYRTRFGSLAVCAEPARRDDELVKRLRAAGAVVVGKTRLPELAIWGFTHSALGVTRNPLDESLDPGGSSGGSAAAVAAGMAALALGTDGGGSIRIPAAYCGLVGLKPGPGVVPVPGGAEAHWFGLSEAGPLARTAADATLMLGVLSGAPVDLDRPGPTRVALSLRTPSPIARMHAEQQAAAIGAAARLRAGPGGAEVALADPPYPQGLTGQWMRRWLAGVAQDADALGLDLSLVEPRTAAVVRKGRRVLRFTPPRGGAPAAWRNRFLAWMDEGGFDVLVSPAVAAPPVGAGAMAGRRYRSTLVSSATRVPCTQAWNLAGLPAAVAPVLVDGRPIGVQIVGRPGSEAALLTAAARLERRVVPATGAAAPRVYA</sequence>
<feature type="domain" description="Amidase" evidence="2">
    <location>
        <begin position="28"/>
        <end position="234"/>
    </location>
</feature>
<proteinExistence type="inferred from homology"/>
<dbReference type="PANTHER" id="PTHR11895:SF7">
    <property type="entry name" value="GLUTAMYL-TRNA(GLN) AMIDOTRANSFERASE SUBUNIT A, MITOCHONDRIAL"/>
    <property type="match status" value="1"/>
</dbReference>
<dbReference type="PROSITE" id="PS00571">
    <property type="entry name" value="AMIDASES"/>
    <property type="match status" value="1"/>
</dbReference>
<dbReference type="SUPFAM" id="SSF75304">
    <property type="entry name" value="Amidase signature (AS) enzymes"/>
    <property type="match status" value="1"/>
</dbReference>